<protein>
    <submittedName>
        <fullName evidence="1">Uncharacterized protein</fullName>
    </submittedName>
</protein>
<sequence length="61" mass="6556">MSTREQLLKTAADAMRRGLELNAQGADADHPDYAKVMPALHAAIAAGWTDTDVWQAAHAPQ</sequence>
<name>A0A9X2LXH6_STRMQ</name>
<dbReference type="EMBL" id="JANIIC010000027">
    <property type="protein sequence ID" value="MCQ8831781.1"/>
    <property type="molecule type" value="Genomic_DNA"/>
</dbReference>
<organism evidence="1 2">
    <name type="scientific">Streptomyces malaysiensis subsp. samsunensis</name>
    <dbReference type="NCBI Taxonomy" id="459658"/>
    <lineage>
        <taxon>Bacteria</taxon>
        <taxon>Bacillati</taxon>
        <taxon>Actinomycetota</taxon>
        <taxon>Actinomycetes</taxon>
        <taxon>Kitasatosporales</taxon>
        <taxon>Streptomycetaceae</taxon>
        <taxon>Streptomyces</taxon>
        <taxon>Streptomyces violaceusniger group</taxon>
    </lineage>
</organism>
<gene>
    <name evidence="1" type="ORF">NQU54_22595</name>
</gene>
<accession>A0A9X2LXH6</accession>
<reference evidence="1" key="1">
    <citation type="submission" date="2022-06" db="EMBL/GenBank/DDBJ databases">
        <title>WGS of actinobacteria.</title>
        <authorList>
            <person name="Thawai C."/>
        </authorList>
    </citation>
    <scope>NUCLEOTIDE SEQUENCE</scope>
    <source>
        <strain evidence="1">DSM 42010</strain>
    </source>
</reference>
<proteinExistence type="predicted"/>
<evidence type="ECO:0000313" key="2">
    <source>
        <dbReference type="Proteomes" id="UP001142400"/>
    </source>
</evidence>
<dbReference type="Proteomes" id="UP001142400">
    <property type="component" value="Unassembled WGS sequence"/>
</dbReference>
<evidence type="ECO:0000313" key="1">
    <source>
        <dbReference type="EMBL" id="MCQ8831781.1"/>
    </source>
</evidence>
<keyword evidence="2" id="KW-1185">Reference proteome</keyword>
<dbReference type="AlphaFoldDB" id="A0A9X2LXH6"/>
<comment type="caution">
    <text evidence="1">The sequence shown here is derived from an EMBL/GenBank/DDBJ whole genome shotgun (WGS) entry which is preliminary data.</text>
</comment>
<dbReference type="RefSeq" id="WP_257632660.1">
    <property type="nucleotide sequence ID" value="NZ_JANIIC010000027.1"/>
</dbReference>